<accession>A0A6A6NVF6</accession>
<evidence type="ECO:0000259" key="3">
    <source>
        <dbReference type="Pfam" id="PF23771"/>
    </source>
</evidence>
<feature type="region of interest" description="Disordered" evidence="2">
    <location>
        <begin position="165"/>
        <end position="342"/>
    </location>
</feature>
<organism evidence="4 5">
    <name type="scientific">Lineolata rhizophorae</name>
    <dbReference type="NCBI Taxonomy" id="578093"/>
    <lineage>
        <taxon>Eukaryota</taxon>
        <taxon>Fungi</taxon>
        <taxon>Dikarya</taxon>
        <taxon>Ascomycota</taxon>
        <taxon>Pezizomycotina</taxon>
        <taxon>Dothideomycetes</taxon>
        <taxon>Dothideomycetes incertae sedis</taxon>
        <taxon>Lineolatales</taxon>
        <taxon>Lineolataceae</taxon>
        <taxon>Lineolata</taxon>
    </lineage>
</organism>
<feature type="compositionally biased region" description="Basic and acidic residues" evidence="2">
    <location>
        <begin position="216"/>
        <end position="225"/>
    </location>
</feature>
<feature type="domain" description="DUF7168" evidence="3">
    <location>
        <begin position="35"/>
        <end position="151"/>
    </location>
</feature>
<dbReference type="Proteomes" id="UP000799766">
    <property type="component" value="Unassembled WGS sequence"/>
</dbReference>
<evidence type="ECO:0000256" key="2">
    <source>
        <dbReference type="SAM" id="MobiDB-lite"/>
    </source>
</evidence>
<dbReference type="OrthoDB" id="3067443at2759"/>
<gene>
    <name evidence="4" type="ORF">BDY21DRAFT_380557</name>
</gene>
<dbReference type="Pfam" id="PF23771">
    <property type="entry name" value="DUF7168"/>
    <property type="match status" value="1"/>
</dbReference>
<sequence length="405" mass="45054">MGQYNITQAEVLAHETPSEHRNHGGQSTVAIQRVDGDQSKRVKHQNFVDMLCAAMRCFFDCKSYSTAYLSQLRLTFYGIAENTVAAAMAFEMAYNLIVEWARPHKGVGSKNSYCLGVSNGLATIATKEKADEEAKVQKAEADKIAAQEKEEEAQRLAQIDRLYDLTEISPSTRPTVEPGTSPDRHKDDIKPNLKMEGRDSSSGESDDDSSSEGSETELKIEKGECDDSSGDSENEASDDETDEGTSDEEGEDSWEPDFKVEEHEGDIDPYENFDEELRRMVKPEPELSEPTLGFDSPQPPPSVSPFDTFPQPVSPLDSTLARSQTEPTPNNPTEPERREVESRWASHMQLVIFRETANRIADQFLEDRGVKLNKSKSKVNVIRDSNAYLQGKEDSKKIDGEEGGG</sequence>
<evidence type="ECO:0000313" key="5">
    <source>
        <dbReference type="Proteomes" id="UP000799766"/>
    </source>
</evidence>
<evidence type="ECO:0000313" key="4">
    <source>
        <dbReference type="EMBL" id="KAF2455467.1"/>
    </source>
</evidence>
<protein>
    <recommendedName>
        <fullName evidence="3">DUF7168 domain-containing protein</fullName>
    </recommendedName>
</protein>
<proteinExistence type="predicted"/>
<feature type="compositionally biased region" description="Acidic residues" evidence="2">
    <location>
        <begin position="263"/>
        <end position="274"/>
    </location>
</feature>
<dbReference type="EMBL" id="MU001686">
    <property type="protein sequence ID" value="KAF2455467.1"/>
    <property type="molecule type" value="Genomic_DNA"/>
</dbReference>
<reference evidence="4" key="1">
    <citation type="journal article" date="2020" name="Stud. Mycol.">
        <title>101 Dothideomycetes genomes: a test case for predicting lifestyles and emergence of pathogens.</title>
        <authorList>
            <person name="Haridas S."/>
            <person name="Albert R."/>
            <person name="Binder M."/>
            <person name="Bloem J."/>
            <person name="Labutti K."/>
            <person name="Salamov A."/>
            <person name="Andreopoulos B."/>
            <person name="Baker S."/>
            <person name="Barry K."/>
            <person name="Bills G."/>
            <person name="Bluhm B."/>
            <person name="Cannon C."/>
            <person name="Castanera R."/>
            <person name="Culley D."/>
            <person name="Daum C."/>
            <person name="Ezra D."/>
            <person name="Gonzalez J."/>
            <person name="Henrissat B."/>
            <person name="Kuo A."/>
            <person name="Liang C."/>
            <person name="Lipzen A."/>
            <person name="Lutzoni F."/>
            <person name="Magnuson J."/>
            <person name="Mondo S."/>
            <person name="Nolan M."/>
            <person name="Ohm R."/>
            <person name="Pangilinan J."/>
            <person name="Park H.-J."/>
            <person name="Ramirez L."/>
            <person name="Alfaro M."/>
            <person name="Sun H."/>
            <person name="Tritt A."/>
            <person name="Yoshinaga Y."/>
            <person name="Zwiers L.-H."/>
            <person name="Turgeon B."/>
            <person name="Goodwin S."/>
            <person name="Spatafora J."/>
            <person name="Crous P."/>
            <person name="Grigoriev I."/>
        </authorList>
    </citation>
    <scope>NUCLEOTIDE SEQUENCE</scope>
    <source>
        <strain evidence="4">ATCC 16933</strain>
    </source>
</reference>
<keyword evidence="1" id="KW-0175">Coiled coil</keyword>
<dbReference type="AlphaFoldDB" id="A0A6A6NVF6"/>
<keyword evidence="5" id="KW-1185">Reference proteome</keyword>
<name>A0A6A6NVF6_9PEZI</name>
<dbReference type="InterPro" id="IPR055592">
    <property type="entry name" value="DUF7168"/>
</dbReference>
<feature type="coiled-coil region" evidence="1">
    <location>
        <begin position="122"/>
        <end position="156"/>
    </location>
</feature>
<feature type="compositionally biased region" description="Basic and acidic residues" evidence="2">
    <location>
        <begin position="182"/>
        <end position="201"/>
    </location>
</feature>
<evidence type="ECO:0000256" key="1">
    <source>
        <dbReference type="SAM" id="Coils"/>
    </source>
</evidence>
<feature type="compositionally biased region" description="Basic and acidic residues" evidence="2">
    <location>
        <begin position="275"/>
        <end position="285"/>
    </location>
</feature>
<feature type="compositionally biased region" description="Acidic residues" evidence="2">
    <location>
        <begin position="226"/>
        <end position="255"/>
    </location>
</feature>